<proteinExistence type="predicted"/>
<comment type="caution">
    <text evidence="1">The sequence shown here is derived from an EMBL/GenBank/DDBJ whole genome shotgun (WGS) entry which is preliminary data.</text>
</comment>
<dbReference type="Gene3D" id="3.40.50.1000">
    <property type="entry name" value="HAD superfamily/HAD-like"/>
    <property type="match status" value="1"/>
</dbReference>
<accession>A0A918S5W9</accession>
<protein>
    <recommendedName>
        <fullName evidence="3">SIS domain-containing protein</fullName>
    </recommendedName>
</protein>
<evidence type="ECO:0008006" key="3">
    <source>
        <dbReference type="Google" id="ProtNLM"/>
    </source>
</evidence>
<dbReference type="EMBL" id="BMZE01000002">
    <property type="protein sequence ID" value="GHA25064.1"/>
    <property type="molecule type" value="Genomic_DNA"/>
</dbReference>
<sequence>MTNVLSQKLDGLSKTTELVADQTTLSLAQALSAGRHIPSIAVGSGGSLASAAFFNRCRRDVSDKTSALQTPMEFVLGHEDLSSIAVWLFTGRGNNPDILAAVDAAILRNAAQIHVVTSNPEAAALRRLIGRENFSGHYVAVADEKDGFLSTHSLWAVVAALVTATERAVHGVHSRDIPALLQEKLQRRLLPDARTSLRRRLDEVRPTDTILLLTDPQLDAAAVTIETSLWEAALHPVQRTDFRNFAHGRHVWLAQRGDSSFVLALTSKVSADIWSEISEKLPATIRRQTIQISDGGRIEAAMTMVDALLVVEALGNRQGVDPGKPGHGAFAKPIYEAAGLRRLSTKLVAPVRHKLSAHRISDRQETPPTDVIESYVSVLEALRGAEFDALVMDYDGTIVTTDERLSPPAPAIINELSRLIGGGVMIGIATGRGGSAGEMLRDVLPPDQHRAVIMGYYNGGVVRTLDVNISEEPPPVSPIMQAVYEWLDRHPGILHSDGRRSSVQVSIDTDRVADLANFLTELKKSPLMESGEIRFAMSMHSIDIVLAGSTKLNVLGYMSSKLSRSVTALRIGDSGHHMGNDFELLGHEFGISVDRVCHRPNGCWSLFGSNLRGPEALLAILRASNVVRNGVFQLDIDRLISAGATSEG</sequence>
<dbReference type="SUPFAM" id="SSF56784">
    <property type="entry name" value="HAD-like"/>
    <property type="match status" value="1"/>
</dbReference>
<dbReference type="GO" id="GO:0097367">
    <property type="term" value="F:carbohydrate derivative binding"/>
    <property type="evidence" value="ECO:0007669"/>
    <property type="project" value="InterPro"/>
</dbReference>
<dbReference type="InterPro" id="IPR023214">
    <property type="entry name" value="HAD_sf"/>
</dbReference>
<dbReference type="Gene3D" id="3.30.1240.10">
    <property type="match status" value="1"/>
</dbReference>
<reference evidence="1" key="1">
    <citation type="journal article" date="2014" name="Int. J. Syst. Evol. Microbiol.">
        <title>Complete genome sequence of Corynebacterium casei LMG S-19264T (=DSM 44701T), isolated from a smear-ripened cheese.</title>
        <authorList>
            <consortium name="US DOE Joint Genome Institute (JGI-PGF)"/>
            <person name="Walter F."/>
            <person name="Albersmeier A."/>
            <person name="Kalinowski J."/>
            <person name="Ruckert C."/>
        </authorList>
    </citation>
    <scope>NUCLEOTIDE SEQUENCE</scope>
    <source>
        <strain evidence="1">KCTC 32437</strain>
    </source>
</reference>
<keyword evidence="2" id="KW-1185">Reference proteome</keyword>
<dbReference type="AlphaFoldDB" id="A0A918S5W9"/>
<dbReference type="Proteomes" id="UP000646579">
    <property type="component" value="Unassembled WGS sequence"/>
</dbReference>
<dbReference type="GO" id="GO:1901135">
    <property type="term" value="P:carbohydrate derivative metabolic process"/>
    <property type="evidence" value="ECO:0007669"/>
    <property type="project" value="InterPro"/>
</dbReference>
<dbReference type="SUPFAM" id="SSF53697">
    <property type="entry name" value="SIS domain"/>
    <property type="match status" value="1"/>
</dbReference>
<organism evidence="1 2">
    <name type="scientific">Devosia pacifica</name>
    <dbReference type="NCBI Taxonomy" id="1335967"/>
    <lineage>
        <taxon>Bacteria</taxon>
        <taxon>Pseudomonadati</taxon>
        <taxon>Pseudomonadota</taxon>
        <taxon>Alphaproteobacteria</taxon>
        <taxon>Hyphomicrobiales</taxon>
        <taxon>Devosiaceae</taxon>
        <taxon>Devosia</taxon>
    </lineage>
</organism>
<gene>
    <name evidence="1" type="ORF">GCM10007989_20920</name>
</gene>
<evidence type="ECO:0000313" key="2">
    <source>
        <dbReference type="Proteomes" id="UP000646579"/>
    </source>
</evidence>
<evidence type="ECO:0000313" key="1">
    <source>
        <dbReference type="EMBL" id="GHA25064.1"/>
    </source>
</evidence>
<dbReference type="InterPro" id="IPR036412">
    <property type="entry name" value="HAD-like_sf"/>
</dbReference>
<dbReference type="Gene3D" id="3.40.50.10490">
    <property type="entry name" value="Glucose-6-phosphate isomerase like protein, domain 1"/>
    <property type="match status" value="1"/>
</dbReference>
<name>A0A918S5W9_9HYPH</name>
<dbReference type="InterPro" id="IPR046348">
    <property type="entry name" value="SIS_dom_sf"/>
</dbReference>
<reference evidence="1" key="2">
    <citation type="submission" date="2020-09" db="EMBL/GenBank/DDBJ databases">
        <authorList>
            <person name="Sun Q."/>
            <person name="Kim S."/>
        </authorList>
    </citation>
    <scope>NUCLEOTIDE SEQUENCE</scope>
    <source>
        <strain evidence="1">KCTC 32437</strain>
    </source>
</reference>
<dbReference type="RefSeq" id="WP_189425623.1">
    <property type="nucleotide sequence ID" value="NZ_BMZE01000002.1"/>
</dbReference>